<keyword evidence="5 8" id="KW-0812">Transmembrane</keyword>
<dbReference type="GO" id="GO:0140359">
    <property type="term" value="F:ABC-type transporter activity"/>
    <property type="evidence" value="ECO:0007669"/>
    <property type="project" value="InterPro"/>
</dbReference>
<evidence type="ECO:0000256" key="1">
    <source>
        <dbReference type="ARBA" id="ARBA00004429"/>
    </source>
</evidence>
<feature type="transmembrane region" description="Helical" evidence="8">
    <location>
        <begin position="182"/>
        <end position="204"/>
    </location>
</feature>
<feature type="transmembrane region" description="Helical" evidence="8">
    <location>
        <begin position="268"/>
        <end position="292"/>
    </location>
</feature>
<dbReference type="GO" id="GO:0015920">
    <property type="term" value="P:lipopolysaccharide transport"/>
    <property type="evidence" value="ECO:0007669"/>
    <property type="project" value="TreeGrafter"/>
</dbReference>
<keyword evidence="11" id="KW-1185">Reference proteome</keyword>
<feature type="transmembrane region" description="Helical" evidence="8">
    <location>
        <begin position="156"/>
        <end position="176"/>
    </location>
</feature>
<dbReference type="RefSeq" id="WP_145379649.1">
    <property type="nucleotide sequence ID" value="NZ_CP036276.1"/>
</dbReference>
<evidence type="ECO:0000256" key="3">
    <source>
        <dbReference type="ARBA" id="ARBA00022448"/>
    </source>
</evidence>
<evidence type="ECO:0000256" key="6">
    <source>
        <dbReference type="ARBA" id="ARBA00022989"/>
    </source>
</evidence>
<reference evidence="10 11" key="1">
    <citation type="submission" date="2019-02" db="EMBL/GenBank/DDBJ databases">
        <title>Deep-cultivation of Planctomycetes and their phenomic and genomic characterization uncovers novel biology.</title>
        <authorList>
            <person name="Wiegand S."/>
            <person name="Jogler M."/>
            <person name="Boedeker C."/>
            <person name="Pinto D."/>
            <person name="Vollmers J."/>
            <person name="Rivas-Marin E."/>
            <person name="Kohn T."/>
            <person name="Peeters S.H."/>
            <person name="Heuer A."/>
            <person name="Rast P."/>
            <person name="Oberbeckmann S."/>
            <person name="Bunk B."/>
            <person name="Jeske O."/>
            <person name="Meyerdierks A."/>
            <person name="Storesund J.E."/>
            <person name="Kallscheuer N."/>
            <person name="Luecker S."/>
            <person name="Lage O.M."/>
            <person name="Pohl T."/>
            <person name="Merkel B.J."/>
            <person name="Hornburger P."/>
            <person name="Mueller R.-W."/>
            <person name="Bruemmer F."/>
            <person name="Labrenz M."/>
            <person name="Spormann A.M."/>
            <person name="Op den Camp H."/>
            <person name="Overmann J."/>
            <person name="Amann R."/>
            <person name="Jetten M.S.M."/>
            <person name="Mascher T."/>
            <person name="Medema M.H."/>
            <person name="Devos D.P."/>
            <person name="Kaster A.-K."/>
            <person name="Ovreas L."/>
            <person name="Rohde M."/>
            <person name="Galperin M.Y."/>
            <person name="Jogler C."/>
        </authorList>
    </citation>
    <scope>NUCLEOTIDE SEQUENCE [LARGE SCALE GENOMIC DNA]</scope>
    <source>
        <strain evidence="10 11">Mal52</strain>
    </source>
</reference>
<name>A0A517ZX24_9PLAN</name>
<feature type="transmembrane region" description="Helical" evidence="8">
    <location>
        <begin position="216"/>
        <end position="234"/>
    </location>
</feature>
<keyword evidence="4" id="KW-1003">Cell membrane</keyword>
<evidence type="ECO:0000256" key="2">
    <source>
        <dbReference type="ARBA" id="ARBA00007783"/>
    </source>
</evidence>
<evidence type="ECO:0000256" key="4">
    <source>
        <dbReference type="ARBA" id="ARBA00022475"/>
    </source>
</evidence>
<dbReference type="InterPro" id="IPR013525">
    <property type="entry name" value="ABC2_TM"/>
</dbReference>
<evidence type="ECO:0000259" key="9">
    <source>
        <dbReference type="Pfam" id="PF01061"/>
    </source>
</evidence>
<feature type="transmembrane region" description="Helical" evidence="8">
    <location>
        <begin position="74"/>
        <end position="94"/>
    </location>
</feature>
<dbReference type="EMBL" id="CP036276">
    <property type="protein sequence ID" value="QDU47031.1"/>
    <property type="molecule type" value="Genomic_DNA"/>
</dbReference>
<gene>
    <name evidence="10" type="ORF">Mal52_55590</name>
</gene>
<evidence type="ECO:0000256" key="7">
    <source>
        <dbReference type="ARBA" id="ARBA00023136"/>
    </source>
</evidence>
<proteinExistence type="inferred from homology"/>
<protein>
    <submittedName>
        <fullName evidence="10">ABC-2 type transporter</fullName>
    </submittedName>
</protein>
<dbReference type="GO" id="GO:0005886">
    <property type="term" value="C:plasma membrane"/>
    <property type="evidence" value="ECO:0007669"/>
    <property type="project" value="UniProtKB-SubCell"/>
</dbReference>
<feature type="transmembrane region" description="Helical" evidence="8">
    <location>
        <begin position="106"/>
        <end position="126"/>
    </location>
</feature>
<dbReference type="KEGG" id="sdyn:Mal52_55590"/>
<evidence type="ECO:0000313" key="10">
    <source>
        <dbReference type="EMBL" id="QDU47031.1"/>
    </source>
</evidence>
<comment type="subcellular location">
    <subcellularLocation>
        <location evidence="1">Cell inner membrane</location>
        <topology evidence="1">Multi-pass membrane protein</topology>
    </subcellularLocation>
</comment>
<feature type="domain" description="ABC-2 type transporter transmembrane" evidence="9">
    <location>
        <begin position="58"/>
        <end position="261"/>
    </location>
</feature>
<keyword evidence="7 8" id="KW-0472">Membrane</keyword>
<dbReference type="PANTHER" id="PTHR30413:SF8">
    <property type="entry name" value="TRANSPORT PERMEASE PROTEIN"/>
    <property type="match status" value="1"/>
</dbReference>
<comment type="similarity">
    <text evidence="2">Belongs to the ABC-2 integral membrane protein family.</text>
</comment>
<dbReference type="PANTHER" id="PTHR30413">
    <property type="entry name" value="INNER MEMBRANE TRANSPORT PERMEASE"/>
    <property type="match status" value="1"/>
</dbReference>
<evidence type="ECO:0000313" key="11">
    <source>
        <dbReference type="Proteomes" id="UP000319383"/>
    </source>
</evidence>
<sequence length="302" mass="33253">MSSVETVDPRKIAAIESDVLHSPRSGDWLVYAPSGARSHPLLLLRQSLSNFWSTRELAWILFTRDLKSQVRRSFMGYAWLFSGPIMTAAMWVFLRSQAVVSIETEIPYPLFVLSGTILWGLLRAGFDATVDVYSSDILKKLNVPIEAFIARNLANVAFQFLLAGIPLSCLFLLYQYRLPATVMLFPLAVAGLVLTGAAAGCFLAPLAALYGDIGRMTHIVFMGLMYLSPVIYPVRETGWLGALMQWNPLTPLLNLCRELLFGGDAQPLLPAAVMVIFAAGMLSVGLILLHVARPHIIARKGM</sequence>
<accession>A0A517ZX24</accession>
<evidence type="ECO:0000256" key="8">
    <source>
        <dbReference type="SAM" id="Phobius"/>
    </source>
</evidence>
<dbReference type="Pfam" id="PF01061">
    <property type="entry name" value="ABC2_membrane"/>
    <property type="match status" value="1"/>
</dbReference>
<dbReference type="AlphaFoldDB" id="A0A517ZX24"/>
<keyword evidence="6 8" id="KW-1133">Transmembrane helix</keyword>
<dbReference type="Proteomes" id="UP000319383">
    <property type="component" value="Chromosome"/>
</dbReference>
<organism evidence="10 11">
    <name type="scientific">Symmachiella dynata</name>
    <dbReference type="NCBI Taxonomy" id="2527995"/>
    <lineage>
        <taxon>Bacteria</taxon>
        <taxon>Pseudomonadati</taxon>
        <taxon>Planctomycetota</taxon>
        <taxon>Planctomycetia</taxon>
        <taxon>Planctomycetales</taxon>
        <taxon>Planctomycetaceae</taxon>
        <taxon>Symmachiella</taxon>
    </lineage>
</organism>
<evidence type="ECO:0000256" key="5">
    <source>
        <dbReference type="ARBA" id="ARBA00022692"/>
    </source>
</evidence>
<keyword evidence="3" id="KW-0813">Transport</keyword>